<sequence length="205" mass="22769">MLAVLLGAAAAFFALLDGWHLLRMGLAALRAGLVRPAPRALLQEHRFESRVLPADLDLLLHMSNARYPREADLARCAHLARCGLLGAVRALGARLVLAASCCRYRRPLRLPERFAVRSRLLGWDARAFVAEQRFVRARDGFVCAVLLARLHVEGASPAQAVARLCGRQVESPELPEEVQHWMKYNEASSRKLRAESGLQTESKSQ</sequence>
<protein>
    <recommendedName>
        <fullName evidence="2">Protein THEM6</fullName>
    </recommendedName>
</protein>
<organism evidence="3 4">
    <name type="scientific">Varanus komodoensis</name>
    <name type="common">Komodo dragon</name>
    <dbReference type="NCBI Taxonomy" id="61221"/>
    <lineage>
        <taxon>Eukaryota</taxon>
        <taxon>Metazoa</taxon>
        <taxon>Chordata</taxon>
        <taxon>Craniata</taxon>
        <taxon>Vertebrata</taxon>
        <taxon>Euteleostomi</taxon>
        <taxon>Lepidosauria</taxon>
        <taxon>Squamata</taxon>
        <taxon>Bifurcata</taxon>
        <taxon>Unidentata</taxon>
        <taxon>Episquamata</taxon>
        <taxon>Toxicofera</taxon>
        <taxon>Anguimorpha</taxon>
        <taxon>Paleoanguimorpha</taxon>
        <taxon>Varanoidea</taxon>
        <taxon>Varanidae</taxon>
        <taxon>Varanus</taxon>
    </lineage>
</organism>
<reference evidence="3" key="1">
    <citation type="submission" date="2025-08" db="UniProtKB">
        <authorList>
            <consortium name="Ensembl"/>
        </authorList>
    </citation>
    <scope>IDENTIFICATION</scope>
</reference>
<accession>A0A8D2LRC8</accession>
<reference evidence="3" key="2">
    <citation type="submission" date="2025-09" db="UniProtKB">
        <authorList>
            <consortium name="Ensembl"/>
        </authorList>
    </citation>
    <scope>IDENTIFICATION</scope>
</reference>
<gene>
    <name evidence="3" type="primary">THEM6</name>
</gene>
<dbReference type="SUPFAM" id="SSF54637">
    <property type="entry name" value="Thioesterase/thiol ester dehydrase-isomerase"/>
    <property type="match status" value="1"/>
</dbReference>
<dbReference type="InterPro" id="IPR051490">
    <property type="entry name" value="THEM6_lcsJ_thioesterase"/>
</dbReference>
<dbReference type="PANTHER" id="PTHR12475">
    <property type="match status" value="1"/>
</dbReference>
<dbReference type="AlphaFoldDB" id="A0A8D2LRC8"/>
<evidence type="ECO:0000313" key="4">
    <source>
        <dbReference type="Proteomes" id="UP000694545"/>
    </source>
</evidence>
<name>A0A8D2LRC8_VARKO</name>
<evidence type="ECO:0000256" key="1">
    <source>
        <dbReference type="ARBA" id="ARBA00038228"/>
    </source>
</evidence>
<dbReference type="RefSeq" id="XP_044309162.1">
    <property type="nucleotide sequence ID" value="XM_044453227.1"/>
</dbReference>
<dbReference type="Ensembl" id="ENSVKKT00000026548.1">
    <property type="protein sequence ID" value="ENSVKKP00000025916.1"/>
    <property type="gene ID" value="ENSVKKG00000016958.1"/>
</dbReference>
<evidence type="ECO:0000256" key="2">
    <source>
        <dbReference type="ARBA" id="ARBA00041112"/>
    </source>
</evidence>
<keyword evidence="4" id="KW-1185">Reference proteome</keyword>
<dbReference type="CDD" id="cd00586">
    <property type="entry name" value="4HBT"/>
    <property type="match status" value="1"/>
</dbReference>
<dbReference type="KEGG" id="vko:123035241"/>
<dbReference type="InterPro" id="IPR029069">
    <property type="entry name" value="HotDog_dom_sf"/>
</dbReference>
<dbReference type="PANTHER" id="PTHR12475:SF4">
    <property type="entry name" value="PROTEIN THEM6"/>
    <property type="match status" value="1"/>
</dbReference>
<proteinExistence type="inferred from homology"/>
<evidence type="ECO:0000313" key="3">
    <source>
        <dbReference type="Ensembl" id="ENSVKKP00000025916.1"/>
    </source>
</evidence>
<dbReference type="OMA" id="RDIDMCH"/>
<comment type="similarity">
    <text evidence="1">Belongs to the THEM6 family.</text>
</comment>
<dbReference type="Proteomes" id="UP000694545">
    <property type="component" value="Unplaced"/>
</dbReference>
<dbReference type="Pfam" id="PF13279">
    <property type="entry name" value="4HBT_2"/>
    <property type="match status" value="1"/>
</dbReference>
<dbReference type="GeneID" id="123035241"/>
<dbReference type="Gene3D" id="3.10.129.10">
    <property type="entry name" value="Hotdog Thioesterase"/>
    <property type="match status" value="1"/>
</dbReference>
<dbReference type="CTD" id="51337"/>
<dbReference type="OrthoDB" id="265761at2759"/>